<keyword evidence="11" id="KW-0479">Metal-binding</keyword>
<feature type="transmembrane region" description="Helical" evidence="11">
    <location>
        <begin position="373"/>
        <end position="406"/>
    </location>
</feature>
<dbReference type="HOGENOM" id="CLU_025778_0_2_6"/>
<dbReference type="InterPro" id="IPR001478">
    <property type="entry name" value="PDZ"/>
</dbReference>
<dbReference type="PANTHER" id="PTHR42837:SF2">
    <property type="entry name" value="MEMBRANE METALLOPROTEASE ARASP2, CHLOROPLASTIC-RELATED"/>
    <property type="match status" value="1"/>
</dbReference>
<dbReference type="SUPFAM" id="SSF50156">
    <property type="entry name" value="PDZ domain-like"/>
    <property type="match status" value="2"/>
</dbReference>
<dbReference type="GO" id="GO:0004222">
    <property type="term" value="F:metalloendopeptidase activity"/>
    <property type="evidence" value="ECO:0007669"/>
    <property type="project" value="InterPro"/>
</dbReference>
<evidence type="ECO:0000256" key="3">
    <source>
        <dbReference type="ARBA" id="ARBA00007931"/>
    </source>
</evidence>
<dbReference type="EC" id="3.4.24.-" evidence="11"/>
<feature type="domain" description="PDZ" evidence="12">
    <location>
        <begin position="192"/>
        <end position="253"/>
    </location>
</feature>
<organism evidence="13 14">
    <name type="scientific">Xanthomonas campestris pv. campestris (strain 8004)</name>
    <dbReference type="NCBI Taxonomy" id="314565"/>
    <lineage>
        <taxon>Bacteria</taxon>
        <taxon>Pseudomonadati</taxon>
        <taxon>Pseudomonadota</taxon>
        <taxon>Gammaproteobacteria</taxon>
        <taxon>Lysobacterales</taxon>
        <taxon>Lysobacteraceae</taxon>
        <taxon>Xanthomonas</taxon>
    </lineage>
</organism>
<keyword evidence="5 11" id="KW-0812">Transmembrane</keyword>
<keyword evidence="6 11" id="KW-0378">Hydrolase</keyword>
<dbReference type="NCBIfam" id="TIGR00054">
    <property type="entry name" value="RIP metalloprotease RseP"/>
    <property type="match status" value="1"/>
</dbReference>
<dbReference type="InterPro" id="IPR041489">
    <property type="entry name" value="PDZ_6"/>
</dbReference>
<dbReference type="GO" id="GO:0006508">
    <property type="term" value="P:proteolysis"/>
    <property type="evidence" value="ECO:0007669"/>
    <property type="project" value="UniProtKB-KW"/>
</dbReference>
<dbReference type="InterPro" id="IPR036034">
    <property type="entry name" value="PDZ_sf"/>
</dbReference>
<protein>
    <recommendedName>
        <fullName evidence="11">Zinc metalloprotease</fullName>
        <ecNumber evidence="11">3.4.24.-</ecNumber>
    </recommendedName>
</protein>
<evidence type="ECO:0000256" key="5">
    <source>
        <dbReference type="ARBA" id="ARBA00022692"/>
    </source>
</evidence>
<feature type="transmembrane region" description="Helical" evidence="11">
    <location>
        <begin position="6"/>
        <end position="29"/>
    </location>
</feature>
<dbReference type="PANTHER" id="PTHR42837">
    <property type="entry name" value="REGULATOR OF SIGMA-E PROTEASE RSEP"/>
    <property type="match status" value="1"/>
</dbReference>
<dbReference type="Gene3D" id="2.30.42.10">
    <property type="match status" value="2"/>
</dbReference>
<keyword evidence="4" id="KW-0645">Protease</keyword>
<evidence type="ECO:0000256" key="4">
    <source>
        <dbReference type="ARBA" id="ARBA00022670"/>
    </source>
</evidence>
<evidence type="ECO:0000313" key="13">
    <source>
        <dbReference type="EMBL" id="AAY49920.1"/>
    </source>
</evidence>
<dbReference type="PROSITE" id="PS50106">
    <property type="entry name" value="PDZ"/>
    <property type="match status" value="1"/>
</dbReference>
<dbReference type="Pfam" id="PF17820">
    <property type="entry name" value="PDZ_6"/>
    <property type="match status" value="1"/>
</dbReference>
<dbReference type="KEGG" id="xcb:XC_2872"/>
<comment type="similarity">
    <text evidence="3 11">Belongs to the peptidase M50B family.</text>
</comment>
<keyword evidence="7 11" id="KW-0862">Zinc</keyword>
<keyword evidence="8 11" id="KW-1133">Transmembrane helix</keyword>
<evidence type="ECO:0000256" key="11">
    <source>
        <dbReference type="RuleBase" id="RU362031"/>
    </source>
</evidence>
<dbReference type="GO" id="GO:0016020">
    <property type="term" value="C:membrane"/>
    <property type="evidence" value="ECO:0007669"/>
    <property type="project" value="UniProtKB-SubCell"/>
</dbReference>
<feature type="transmembrane region" description="Helical" evidence="11">
    <location>
        <begin position="98"/>
        <end position="120"/>
    </location>
</feature>
<sequence length="448" mass="48163">MGDFIGSVWWMIVSLGVLVTFHEFGHFWVARRCGVKVLRFSVGFGKPLWMRRDRHGTEFAIAAIPLGGYVKMLDEREGEVHPAEREQAFNRKTVWQRIAIVAAGPIANLLLCMVMLWAMFVIGKQDYSATVGRADGLAAAAGLVPGERIVRIDGRSVSSWSDASMQLTTAAMDRRDVQVLTAAEEGGNSEHTLRLSQLPAGFDERRVATLAGIGWQFMLQPPVVDKVVAGSAADGVLKPGDRIVAIDGQPIRSAGEVPAQLQALGTQGGTGMIEVAREDDRLALEIAPRKSPEGQWMLGVGFAATAAPAYDSRQQYGAFAAVPAAIRETGKMTADSLGMMKRMLTGQASVKNISGPVTIARAANASAERGVDWFLYFLGLLSLSLAIINLMPIPILDGGHLLYYLIELVKGSPISERAMIAGQYVGLAVLAGLMGLAFYNDILGLVPR</sequence>
<dbReference type="AlphaFoldDB" id="A0A0H2XAX9"/>
<evidence type="ECO:0000256" key="6">
    <source>
        <dbReference type="ARBA" id="ARBA00022801"/>
    </source>
</evidence>
<dbReference type="GO" id="GO:0046872">
    <property type="term" value="F:metal ion binding"/>
    <property type="evidence" value="ECO:0007669"/>
    <property type="project" value="UniProtKB-KW"/>
</dbReference>
<reference evidence="13 14" key="1">
    <citation type="journal article" date="2005" name="Genome Res.">
        <title>Comparative and functional genomic analyses of the pathogenicity of phytopathogen Xanthomonas campestris pv. campestris.</title>
        <authorList>
            <person name="Qian W."/>
            <person name="Jia Y."/>
            <person name="Ren S.X."/>
            <person name="He Y.Q."/>
            <person name="Feng J.X."/>
            <person name="Lu L.F."/>
            <person name="Sun Q."/>
            <person name="Ying G."/>
            <person name="Tang D.J."/>
            <person name="Tang H."/>
            <person name="Wu W."/>
            <person name="Hao P."/>
            <person name="Wang L."/>
            <person name="Jiang B.L."/>
            <person name="Zeng S."/>
            <person name="Gu W.Y."/>
            <person name="Lu G."/>
            <person name="Rong L."/>
            <person name="Tian Y."/>
            <person name="Yao Z."/>
            <person name="Fu G."/>
            <person name="Chen B."/>
            <person name="Fang R."/>
            <person name="Qiang B."/>
            <person name="Chen Z."/>
            <person name="Zhao G.P."/>
            <person name="Tang J.L."/>
            <person name="He C."/>
        </authorList>
    </citation>
    <scope>NUCLEOTIDE SEQUENCE [LARGE SCALE GENOMIC DNA]</scope>
    <source>
        <strain evidence="13 14">8004</strain>
    </source>
</reference>
<comment type="subcellular location">
    <subcellularLocation>
        <location evidence="2">Membrane</location>
        <topology evidence="2">Multi-pass membrane protein</topology>
    </subcellularLocation>
</comment>
<evidence type="ECO:0000259" key="12">
    <source>
        <dbReference type="PROSITE" id="PS50106"/>
    </source>
</evidence>
<comment type="cofactor">
    <cofactor evidence="1 11">
        <name>Zn(2+)</name>
        <dbReference type="ChEBI" id="CHEBI:29105"/>
    </cofactor>
</comment>
<dbReference type="CDD" id="cd06163">
    <property type="entry name" value="S2P-M50_PDZ_RseP-like"/>
    <property type="match status" value="2"/>
</dbReference>
<evidence type="ECO:0000256" key="10">
    <source>
        <dbReference type="ARBA" id="ARBA00023136"/>
    </source>
</evidence>
<feature type="transmembrane region" description="Helical" evidence="11">
    <location>
        <begin position="418"/>
        <end position="439"/>
    </location>
</feature>
<keyword evidence="9 11" id="KW-0482">Metalloprotease</keyword>
<evidence type="ECO:0000256" key="2">
    <source>
        <dbReference type="ARBA" id="ARBA00004141"/>
    </source>
</evidence>
<dbReference type="InterPro" id="IPR008915">
    <property type="entry name" value="Peptidase_M50"/>
</dbReference>
<accession>A0A0H2XAX9</accession>
<evidence type="ECO:0000256" key="7">
    <source>
        <dbReference type="ARBA" id="ARBA00022833"/>
    </source>
</evidence>
<dbReference type="SMART" id="SM00228">
    <property type="entry name" value="PDZ"/>
    <property type="match status" value="2"/>
</dbReference>
<gene>
    <name evidence="13" type="ordered locus">XC_2872</name>
</gene>
<keyword evidence="10 11" id="KW-0472">Membrane</keyword>
<evidence type="ECO:0000256" key="8">
    <source>
        <dbReference type="ARBA" id="ARBA00022989"/>
    </source>
</evidence>
<name>A0A0H2XAX9_XANC8</name>
<dbReference type="RefSeq" id="WP_011036558.1">
    <property type="nucleotide sequence ID" value="NC_007086.1"/>
</dbReference>
<dbReference type="EMBL" id="CP000050">
    <property type="protein sequence ID" value="AAY49920.1"/>
    <property type="molecule type" value="Genomic_DNA"/>
</dbReference>
<dbReference type="Proteomes" id="UP000000420">
    <property type="component" value="Chromosome"/>
</dbReference>
<evidence type="ECO:0000256" key="9">
    <source>
        <dbReference type="ARBA" id="ARBA00023049"/>
    </source>
</evidence>
<evidence type="ECO:0000256" key="1">
    <source>
        <dbReference type="ARBA" id="ARBA00001947"/>
    </source>
</evidence>
<dbReference type="InterPro" id="IPR004387">
    <property type="entry name" value="Pept_M50_Zn"/>
</dbReference>
<evidence type="ECO:0000313" key="14">
    <source>
        <dbReference type="Proteomes" id="UP000000420"/>
    </source>
</evidence>
<dbReference type="Pfam" id="PF02163">
    <property type="entry name" value="Peptidase_M50"/>
    <property type="match status" value="1"/>
</dbReference>
<proteinExistence type="inferred from homology"/>